<protein>
    <submittedName>
        <fullName evidence="2">Uncharacterized protein</fullName>
    </submittedName>
</protein>
<dbReference type="Proteomes" id="UP000799324">
    <property type="component" value="Unassembled WGS sequence"/>
</dbReference>
<evidence type="ECO:0000313" key="2">
    <source>
        <dbReference type="EMBL" id="KAF2661170.1"/>
    </source>
</evidence>
<feature type="region of interest" description="Disordered" evidence="1">
    <location>
        <begin position="1"/>
        <end position="90"/>
    </location>
</feature>
<keyword evidence="3" id="KW-1185">Reference proteome</keyword>
<proteinExistence type="predicted"/>
<reference evidence="2" key="1">
    <citation type="journal article" date="2020" name="Stud. Mycol.">
        <title>101 Dothideomycetes genomes: a test case for predicting lifestyles and emergence of pathogens.</title>
        <authorList>
            <person name="Haridas S."/>
            <person name="Albert R."/>
            <person name="Binder M."/>
            <person name="Bloem J."/>
            <person name="Labutti K."/>
            <person name="Salamov A."/>
            <person name="Andreopoulos B."/>
            <person name="Baker S."/>
            <person name="Barry K."/>
            <person name="Bills G."/>
            <person name="Bluhm B."/>
            <person name="Cannon C."/>
            <person name="Castanera R."/>
            <person name="Culley D."/>
            <person name="Daum C."/>
            <person name="Ezra D."/>
            <person name="Gonzalez J."/>
            <person name="Henrissat B."/>
            <person name="Kuo A."/>
            <person name="Liang C."/>
            <person name="Lipzen A."/>
            <person name="Lutzoni F."/>
            <person name="Magnuson J."/>
            <person name="Mondo S."/>
            <person name="Nolan M."/>
            <person name="Ohm R."/>
            <person name="Pangilinan J."/>
            <person name="Park H.-J."/>
            <person name="Ramirez L."/>
            <person name="Alfaro M."/>
            <person name="Sun H."/>
            <person name="Tritt A."/>
            <person name="Yoshinaga Y."/>
            <person name="Zwiers L.-H."/>
            <person name="Turgeon B."/>
            <person name="Goodwin S."/>
            <person name="Spatafora J."/>
            <person name="Crous P."/>
            <person name="Grigoriev I."/>
        </authorList>
    </citation>
    <scope>NUCLEOTIDE SEQUENCE</scope>
    <source>
        <strain evidence="2">CBS 122681</strain>
    </source>
</reference>
<feature type="compositionally biased region" description="Basic and acidic residues" evidence="1">
    <location>
        <begin position="65"/>
        <end position="83"/>
    </location>
</feature>
<evidence type="ECO:0000313" key="3">
    <source>
        <dbReference type="Proteomes" id="UP000799324"/>
    </source>
</evidence>
<organism evidence="2 3">
    <name type="scientific">Lophiostoma macrostomum CBS 122681</name>
    <dbReference type="NCBI Taxonomy" id="1314788"/>
    <lineage>
        <taxon>Eukaryota</taxon>
        <taxon>Fungi</taxon>
        <taxon>Dikarya</taxon>
        <taxon>Ascomycota</taxon>
        <taxon>Pezizomycotina</taxon>
        <taxon>Dothideomycetes</taxon>
        <taxon>Pleosporomycetidae</taxon>
        <taxon>Pleosporales</taxon>
        <taxon>Lophiostomataceae</taxon>
        <taxon>Lophiostoma</taxon>
    </lineage>
</organism>
<name>A0A6A6TMX5_9PLEO</name>
<accession>A0A6A6TMX5</accession>
<dbReference type="AlphaFoldDB" id="A0A6A6TMX5"/>
<evidence type="ECO:0000256" key="1">
    <source>
        <dbReference type="SAM" id="MobiDB-lite"/>
    </source>
</evidence>
<sequence>MTDHPLGDLESDDIEDPVLPVQRNTVVERTSRSRRFSSDETMSESPLSDPPEGLDLDDDQSINANEDRDRVVDVKSASEEADAHPGSPAVTLKETLAPRMTTAEETAREVALDVEREKLRTLLLWEFHDVTVEDMTGGMESEAADQDAEEMCTRTLEINKLLVSLWKADEKMAMQEMGEETFKFIHGIVNNWVSWREVAITLAAATHLHPLQQGPKPQLTLAQWRDRLEGIPRMKQLQYSLSVRKSWFEKLGKSLEEVSEHLAVL</sequence>
<dbReference type="EMBL" id="MU004295">
    <property type="protein sequence ID" value="KAF2661170.1"/>
    <property type="molecule type" value="Genomic_DNA"/>
</dbReference>
<gene>
    <name evidence="2" type="ORF">K491DRAFT_480186</name>
</gene>